<dbReference type="Proteomes" id="UP000503447">
    <property type="component" value="Chromosome"/>
</dbReference>
<evidence type="ECO:0000313" key="1">
    <source>
        <dbReference type="EMBL" id="QJW96720.1"/>
    </source>
</evidence>
<organism evidence="1 2">
    <name type="scientific">Frigoriglobus tundricola</name>
    <dbReference type="NCBI Taxonomy" id="2774151"/>
    <lineage>
        <taxon>Bacteria</taxon>
        <taxon>Pseudomonadati</taxon>
        <taxon>Planctomycetota</taxon>
        <taxon>Planctomycetia</taxon>
        <taxon>Gemmatales</taxon>
        <taxon>Gemmataceae</taxon>
        <taxon>Frigoriglobus</taxon>
    </lineage>
</organism>
<accession>A0A6M5YTM2</accession>
<evidence type="ECO:0000313" key="2">
    <source>
        <dbReference type="Proteomes" id="UP000503447"/>
    </source>
</evidence>
<gene>
    <name evidence="1" type="ORF">FTUN_4279</name>
</gene>
<dbReference type="KEGG" id="ftj:FTUN_4279"/>
<protein>
    <submittedName>
        <fullName evidence="1">Uncharacterized protein</fullName>
    </submittedName>
</protein>
<sequence length="115" mass="12699">MAYVMIVQLPVTGAYGSDEDFDLRTQLERDLASALARARAGEVARGEIDGGRMSVVLESFTDVDFTLGVVKDVLARLKQLHRATVVLETNCEADPDDVDRETLWPIRHTSPVRIG</sequence>
<dbReference type="EMBL" id="CP053452">
    <property type="protein sequence ID" value="QJW96720.1"/>
    <property type="molecule type" value="Genomic_DNA"/>
</dbReference>
<reference evidence="2" key="1">
    <citation type="submission" date="2020-05" db="EMBL/GenBank/DDBJ databases">
        <title>Frigoriglobus tundricola gen. nov., sp. nov., a psychrotolerant cellulolytic planctomycete of the family Gemmataceae with two divergent copies of 16S rRNA gene.</title>
        <authorList>
            <person name="Kulichevskaya I.S."/>
            <person name="Ivanova A.A."/>
            <person name="Naumoff D.G."/>
            <person name="Beletsky A.V."/>
            <person name="Rijpstra W.I.C."/>
            <person name="Sinninghe Damste J.S."/>
            <person name="Mardanov A.V."/>
            <person name="Ravin N.V."/>
            <person name="Dedysh S.N."/>
        </authorList>
    </citation>
    <scope>NUCLEOTIDE SEQUENCE [LARGE SCALE GENOMIC DNA]</scope>
    <source>
        <strain evidence="2">PL17</strain>
    </source>
</reference>
<proteinExistence type="predicted"/>
<dbReference type="AlphaFoldDB" id="A0A6M5YTM2"/>
<dbReference type="RefSeq" id="WP_171472247.1">
    <property type="nucleotide sequence ID" value="NZ_CP053452.2"/>
</dbReference>
<name>A0A6M5YTM2_9BACT</name>
<keyword evidence="2" id="KW-1185">Reference proteome</keyword>